<evidence type="ECO:0000256" key="1">
    <source>
        <dbReference type="ARBA" id="ARBA00005199"/>
    </source>
</evidence>
<dbReference type="Pfam" id="PF00982">
    <property type="entry name" value="Glyco_transf_20"/>
    <property type="match status" value="1"/>
</dbReference>
<dbReference type="Gene3D" id="3.30.70.1020">
    <property type="entry name" value="Trehalose-6-phosphate phosphatase related protein, domain 2"/>
    <property type="match status" value="1"/>
</dbReference>
<dbReference type="Proteomes" id="UP000290848">
    <property type="component" value="Unassembled WGS sequence"/>
</dbReference>
<dbReference type="PANTHER" id="PTHR10788">
    <property type="entry name" value="TREHALOSE-6-PHOSPHATE SYNTHASE"/>
    <property type="match status" value="1"/>
</dbReference>
<evidence type="ECO:0000256" key="3">
    <source>
        <dbReference type="ARBA" id="ARBA00008799"/>
    </source>
</evidence>
<dbReference type="InterPro" id="IPR012766">
    <property type="entry name" value="Trehalose_OtsA"/>
</dbReference>
<dbReference type="NCBIfam" id="TIGR01484">
    <property type="entry name" value="HAD-SF-IIB"/>
    <property type="match status" value="1"/>
</dbReference>
<dbReference type="EMBL" id="RXOC01000017">
    <property type="protein sequence ID" value="RXF67452.1"/>
    <property type="molecule type" value="Genomic_DNA"/>
</dbReference>
<keyword evidence="6" id="KW-0808">Transferase</keyword>
<dbReference type="InterPro" id="IPR023214">
    <property type="entry name" value="HAD_sf"/>
</dbReference>
<evidence type="ECO:0000313" key="9">
    <source>
        <dbReference type="EMBL" id="RXF67452.1"/>
    </source>
</evidence>
<dbReference type="SUPFAM" id="SSF56784">
    <property type="entry name" value="HAD-like"/>
    <property type="match status" value="1"/>
</dbReference>
<dbReference type="GO" id="GO:0005829">
    <property type="term" value="C:cytosol"/>
    <property type="evidence" value="ECO:0007669"/>
    <property type="project" value="TreeGrafter"/>
</dbReference>
<dbReference type="GO" id="GO:0005992">
    <property type="term" value="P:trehalose biosynthetic process"/>
    <property type="evidence" value="ECO:0007669"/>
    <property type="project" value="UniProtKB-UniRule"/>
</dbReference>
<comment type="pathway">
    <text evidence="1">Glycan biosynthesis; trehalose biosynthesis.</text>
</comment>
<gene>
    <name evidence="9" type="ORF">EKH83_19045</name>
</gene>
<evidence type="ECO:0000256" key="6">
    <source>
        <dbReference type="ARBA" id="ARBA00022679"/>
    </source>
</evidence>
<evidence type="ECO:0000256" key="2">
    <source>
        <dbReference type="ARBA" id="ARBA00006330"/>
    </source>
</evidence>
<dbReference type="NCBIfam" id="TIGR00685">
    <property type="entry name" value="T6PP"/>
    <property type="match status" value="1"/>
</dbReference>
<proteinExistence type="inferred from homology"/>
<evidence type="ECO:0000256" key="8">
    <source>
        <dbReference type="NCBIfam" id="TIGR02400"/>
    </source>
</evidence>
<dbReference type="UniPathway" id="UPA00299"/>
<comment type="catalytic activity">
    <reaction evidence="7">
        <text>D-glucose 6-phosphate + UDP-alpha-D-glucose = alpha,alpha-trehalose 6-phosphate + UDP + H(+)</text>
        <dbReference type="Rhea" id="RHEA:18889"/>
        <dbReference type="ChEBI" id="CHEBI:15378"/>
        <dbReference type="ChEBI" id="CHEBI:58223"/>
        <dbReference type="ChEBI" id="CHEBI:58429"/>
        <dbReference type="ChEBI" id="CHEBI:58885"/>
        <dbReference type="ChEBI" id="CHEBI:61548"/>
        <dbReference type="EC" id="2.4.1.15"/>
    </reaction>
</comment>
<dbReference type="Gene3D" id="3.40.50.1000">
    <property type="entry name" value="HAD superfamily/HAD-like"/>
    <property type="match status" value="1"/>
</dbReference>
<dbReference type="InterPro" id="IPR001830">
    <property type="entry name" value="Glyco_trans_20"/>
</dbReference>
<dbReference type="RefSeq" id="WP_128771055.1">
    <property type="nucleotide sequence ID" value="NZ_RXOC01000017.1"/>
</dbReference>
<dbReference type="InterPro" id="IPR036412">
    <property type="entry name" value="HAD-like_sf"/>
</dbReference>
<comment type="similarity">
    <text evidence="3">Belongs to the glycosyltransferase 20 family.</text>
</comment>
<dbReference type="CDD" id="cd01627">
    <property type="entry name" value="HAD_TPP"/>
    <property type="match status" value="1"/>
</dbReference>
<comment type="subunit">
    <text evidence="4">Homotetramer.</text>
</comment>
<comment type="similarity">
    <text evidence="2">In the C-terminal section; belongs to the trehalose phosphatase family.</text>
</comment>
<evidence type="ECO:0000256" key="5">
    <source>
        <dbReference type="ARBA" id="ARBA00022676"/>
    </source>
</evidence>
<dbReference type="EC" id="2.4.1.15" evidence="8"/>
<dbReference type="GO" id="GO:0004805">
    <property type="term" value="F:trehalose-phosphatase activity"/>
    <property type="evidence" value="ECO:0007669"/>
    <property type="project" value="TreeGrafter"/>
</dbReference>
<dbReference type="InterPro" id="IPR003337">
    <property type="entry name" value="Trehalose_PPase"/>
</dbReference>
<evidence type="ECO:0000256" key="7">
    <source>
        <dbReference type="ARBA" id="ARBA00048039"/>
    </source>
</evidence>
<dbReference type="PANTHER" id="PTHR10788:SF106">
    <property type="entry name" value="BCDNA.GH08860"/>
    <property type="match status" value="1"/>
</dbReference>
<dbReference type="AlphaFoldDB" id="A0A4V1KHJ9"/>
<dbReference type="GO" id="GO:0003825">
    <property type="term" value="F:alpha,alpha-trehalose-phosphate synthase (UDP-forming) activity"/>
    <property type="evidence" value="ECO:0007669"/>
    <property type="project" value="UniProtKB-UniRule"/>
</dbReference>
<dbReference type="CDD" id="cd03788">
    <property type="entry name" value="GT20_TPS"/>
    <property type="match status" value="1"/>
</dbReference>
<dbReference type="SUPFAM" id="SSF53756">
    <property type="entry name" value="UDP-Glycosyltransferase/glycogen phosphorylase"/>
    <property type="match status" value="1"/>
</dbReference>
<reference evidence="9 10" key="1">
    <citation type="submission" date="2018-12" db="EMBL/GenBank/DDBJ databases">
        <title>The Draft Genome Sequence of the Soil Bacterium Pedobacter tournemirensis R1.</title>
        <authorList>
            <person name="He J."/>
        </authorList>
    </citation>
    <scope>NUCLEOTIDE SEQUENCE [LARGE SCALE GENOMIC DNA]</scope>
    <source>
        <strain evidence="9 10">R1</strain>
    </source>
</reference>
<dbReference type="InterPro" id="IPR006379">
    <property type="entry name" value="HAD-SF_hydro_IIB"/>
</dbReference>
<protein>
    <recommendedName>
        <fullName evidence="8">Alpha,alpha-trehalose-phosphate synthase</fullName>
        <ecNumber evidence="8">2.4.1.15</ecNumber>
    </recommendedName>
</protein>
<dbReference type="NCBIfam" id="TIGR02400">
    <property type="entry name" value="trehalose_OtsA"/>
    <property type="match status" value="1"/>
</dbReference>
<sequence length="729" mass="84566">MKTIIVSNRLPVKITNNNGEMEFRQSEGGLATGLGSIYRQGNNMWLGWPGIEAADEENHGEITARLEKMNLYPVFLTQEEISLYYEGFSNETLWPIFHYHPTYARYEQSYWDSYVEVNKKFKEAIFKIAEPGDTIWIHDYQLLLLPGMIRQEQPNITIGFFLHIPFPSYELFRLIPWRAEILDNMLGADLLGFHTFDDVRHFISAVSRILPVHTSANEISYNERVVVAETFPMGIDDKKFESLADSSEVLENATALRESFGSSKMILSIDRLDYSKGILQRLQAFDILLQKNPEYIEKVFLYMIVVPSRDTVSQYKDLRDEIDKLVGNINARYRTLNWTPVNYYYRSFPVEMLSALYKMAEVCLISPMRDGMNLVSKEYVASRTNNTGVLILSEMAGAAKELIDAVIVNPNNVGEVYRAIIEALNMPLEEQQRRMQAMREVVSKFNIRHWVKIYMDRLQEVKAMQGSMQAKHVEYQTLSLIETQYSRATRRIIFLDYDGTLVGFKSNIDLAFPDEDLYNILQQLIADPANHIVIVSGRKYQTLEDWFGKMPIDMIAEHGVWQKRKDSEWIKMPGLYNQWKQDIRPILETYVDRTPGSFIEEKSYSLVWHYRKVEEGLGELRANDLMNTLRFITVDRGLQMLPGNKVIEIKNVEVNKGKVAATWLDNMNYDYVMALGDDHTDEDMFKVMPETAFTIKIGSNISAARFFLRDYKEVRRLLKSLALKRSVNV</sequence>
<comment type="caution">
    <text evidence="9">The sequence shown here is derived from an EMBL/GenBank/DDBJ whole genome shotgun (WGS) entry which is preliminary data.</text>
</comment>
<evidence type="ECO:0000256" key="4">
    <source>
        <dbReference type="ARBA" id="ARBA00011881"/>
    </source>
</evidence>
<accession>A0A4V1KHJ9</accession>
<dbReference type="NCBIfam" id="NF011071">
    <property type="entry name" value="PRK14501.1"/>
    <property type="match status" value="1"/>
</dbReference>
<keyword evidence="5" id="KW-0328">Glycosyltransferase</keyword>
<dbReference type="Pfam" id="PF02358">
    <property type="entry name" value="Trehalose_PPase"/>
    <property type="match status" value="1"/>
</dbReference>
<dbReference type="Gene3D" id="3.40.50.2000">
    <property type="entry name" value="Glycogen Phosphorylase B"/>
    <property type="match status" value="2"/>
</dbReference>
<name>A0A4V1KHJ9_9SPHI</name>
<organism evidence="9 10">
    <name type="scientific">Arcticibacter tournemirensis</name>
    <dbReference type="NCBI Taxonomy" id="699437"/>
    <lineage>
        <taxon>Bacteria</taxon>
        <taxon>Pseudomonadati</taxon>
        <taxon>Bacteroidota</taxon>
        <taxon>Sphingobacteriia</taxon>
        <taxon>Sphingobacteriales</taxon>
        <taxon>Sphingobacteriaceae</taxon>
        <taxon>Arcticibacter</taxon>
    </lineage>
</organism>
<evidence type="ECO:0000313" key="10">
    <source>
        <dbReference type="Proteomes" id="UP000290848"/>
    </source>
</evidence>